<dbReference type="PANTHER" id="PTHR13691:SF5">
    <property type="entry name" value="LARGE RIBOSOMAL SUBUNIT PROTEIN UL2M"/>
    <property type="match status" value="1"/>
</dbReference>
<name>A0A917V2L1_9HYPH</name>
<dbReference type="InterPro" id="IPR014726">
    <property type="entry name" value="Ribosomal_uL2_dom3"/>
</dbReference>
<dbReference type="SMART" id="SM01382">
    <property type="entry name" value="Ribosomal_L2_C"/>
    <property type="match status" value="1"/>
</dbReference>
<keyword evidence="2 7" id="KW-0699">rRNA-binding</keyword>
<dbReference type="InterPro" id="IPR005880">
    <property type="entry name" value="Ribosomal_uL2_bac/org-type"/>
</dbReference>
<dbReference type="Proteomes" id="UP000600449">
    <property type="component" value="Unassembled WGS sequence"/>
</dbReference>
<dbReference type="Pfam" id="PF03947">
    <property type="entry name" value="Ribosomal_L2_C"/>
    <property type="match status" value="1"/>
</dbReference>
<dbReference type="Gene3D" id="2.40.50.140">
    <property type="entry name" value="Nucleic acid-binding proteins"/>
    <property type="match status" value="1"/>
</dbReference>
<evidence type="ECO:0000256" key="3">
    <source>
        <dbReference type="ARBA" id="ARBA00022884"/>
    </source>
</evidence>
<dbReference type="FunFam" id="4.10.950.10:FF:000001">
    <property type="entry name" value="50S ribosomal protein L2"/>
    <property type="match status" value="1"/>
</dbReference>
<protein>
    <recommendedName>
        <fullName evidence="6 7">Large ribosomal subunit protein uL2</fullName>
    </recommendedName>
</protein>
<dbReference type="GO" id="GO:0002181">
    <property type="term" value="P:cytoplasmic translation"/>
    <property type="evidence" value="ECO:0007669"/>
    <property type="project" value="TreeGrafter"/>
</dbReference>
<dbReference type="InterPro" id="IPR022671">
    <property type="entry name" value="Ribosomal_uL2_CS"/>
</dbReference>
<proteinExistence type="inferred from homology"/>
<dbReference type="Gene3D" id="2.30.30.30">
    <property type="match status" value="1"/>
</dbReference>
<dbReference type="InterPro" id="IPR008991">
    <property type="entry name" value="Translation_prot_SH3-like_sf"/>
</dbReference>
<dbReference type="Pfam" id="PF00181">
    <property type="entry name" value="Ribosomal_L2_N"/>
    <property type="match status" value="1"/>
</dbReference>
<evidence type="ECO:0000256" key="6">
    <source>
        <dbReference type="ARBA" id="ARBA00035242"/>
    </source>
</evidence>
<comment type="function">
    <text evidence="7">One of the primary rRNA binding proteins. Required for association of the 30S and 50S subunits to form the 70S ribosome, for tRNA binding and peptide bond formation. It has been suggested to have peptidyltransferase activity; this is somewhat controversial. Makes several contacts with the 16S rRNA in the 70S ribosome.</text>
</comment>
<dbReference type="NCBIfam" id="TIGR01171">
    <property type="entry name" value="rplB_bact"/>
    <property type="match status" value="1"/>
</dbReference>
<dbReference type="SUPFAM" id="SSF50249">
    <property type="entry name" value="Nucleic acid-binding proteins"/>
    <property type="match status" value="1"/>
</dbReference>
<feature type="compositionally biased region" description="Basic residues" evidence="8">
    <location>
        <begin position="210"/>
        <end position="221"/>
    </location>
</feature>
<dbReference type="GO" id="GO:0003735">
    <property type="term" value="F:structural constituent of ribosome"/>
    <property type="evidence" value="ECO:0007669"/>
    <property type="project" value="InterPro"/>
</dbReference>
<evidence type="ECO:0000259" key="10">
    <source>
        <dbReference type="SMART" id="SM01383"/>
    </source>
</evidence>
<evidence type="ECO:0000256" key="1">
    <source>
        <dbReference type="ARBA" id="ARBA00005636"/>
    </source>
</evidence>
<dbReference type="FunFam" id="2.30.30.30:FF:000001">
    <property type="entry name" value="50S ribosomal protein L2"/>
    <property type="match status" value="1"/>
</dbReference>
<dbReference type="GO" id="GO:0016740">
    <property type="term" value="F:transferase activity"/>
    <property type="evidence" value="ECO:0007669"/>
    <property type="project" value="InterPro"/>
</dbReference>
<dbReference type="InterPro" id="IPR022666">
    <property type="entry name" value="Ribosomal_uL2_RNA-bd_dom"/>
</dbReference>
<keyword evidence="3 7" id="KW-0694">RNA-binding</keyword>
<sequence length="279" mass="30512">MALKHFKPITPGLRQLVIVDRKGLYKGKPVKALTEGLSQKGGRNNTGRVTVRFRGGGHKRTYRVVDFKRRARLGETATVERIEYDPNRSAYIALIRYEDGTQSYILAPQRLSAGDTVTAGDKSDIKPGNALPLSAIPVGTIVHNIELKIGKGGAMARSAGSYGQIVGRDQGYVSIRLTSGEQRLVHGQCFATVGAVSNPDHMNTSMGKAGRNRWLGRRPHNRGVAMNPIDHPHGGGEGRTSGGRHPVTPWGKPTKGRKTRSNKRTDKFIVSSRHARKKR</sequence>
<dbReference type="InterPro" id="IPR022669">
    <property type="entry name" value="Ribosomal_uL2_C"/>
</dbReference>
<dbReference type="HAMAP" id="MF_01320_B">
    <property type="entry name" value="Ribosomal_uL2_B"/>
    <property type="match status" value="1"/>
</dbReference>
<reference evidence="11 12" key="1">
    <citation type="journal article" date="2014" name="Int. J. Syst. Evol. Microbiol.">
        <title>Complete genome sequence of Corynebacterium casei LMG S-19264T (=DSM 44701T), isolated from a smear-ripened cheese.</title>
        <authorList>
            <consortium name="US DOE Joint Genome Institute (JGI-PGF)"/>
            <person name="Walter F."/>
            <person name="Albersmeier A."/>
            <person name="Kalinowski J."/>
            <person name="Ruckert C."/>
        </authorList>
    </citation>
    <scope>NUCLEOTIDE SEQUENCE [LARGE SCALE GENOMIC DNA]</scope>
    <source>
        <strain evidence="11 12">CGMCC 1.9161</strain>
    </source>
</reference>
<dbReference type="GO" id="GO:0019843">
    <property type="term" value="F:rRNA binding"/>
    <property type="evidence" value="ECO:0007669"/>
    <property type="project" value="UniProtKB-UniRule"/>
</dbReference>
<keyword evidence="4 7" id="KW-0689">Ribosomal protein</keyword>
<dbReference type="PANTHER" id="PTHR13691">
    <property type="entry name" value="RIBOSOMAL PROTEIN L2"/>
    <property type="match status" value="1"/>
</dbReference>
<dbReference type="RefSeq" id="WP_188910151.1">
    <property type="nucleotide sequence ID" value="NZ_BMMF01000003.1"/>
</dbReference>
<evidence type="ECO:0000256" key="2">
    <source>
        <dbReference type="ARBA" id="ARBA00022730"/>
    </source>
</evidence>
<keyword evidence="12" id="KW-1185">Reference proteome</keyword>
<keyword evidence="5 7" id="KW-0687">Ribonucleoprotein</keyword>
<gene>
    <name evidence="7 11" type="primary">rplB</name>
    <name evidence="11" type="ORF">GCM10011322_09330</name>
</gene>
<comment type="caution">
    <text evidence="11">The sequence shown here is derived from an EMBL/GenBank/DDBJ whole genome shotgun (WGS) entry which is preliminary data.</text>
</comment>
<evidence type="ECO:0000313" key="12">
    <source>
        <dbReference type="Proteomes" id="UP000600449"/>
    </source>
</evidence>
<dbReference type="FunFam" id="2.40.50.140:FF:000003">
    <property type="entry name" value="50S ribosomal protein L2"/>
    <property type="match status" value="1"/>
</dbReference>
<dbReference type="EMBL" id="BMMF01000003">
    <property type="protein sequence ID" value="GGK24884.1"/>
    <property type="molecule type" value="Genomic_DNA"/>
</dbReference>
<evidence type="ECO:0000256" key="8">
    <source>
        <dbReference type="SAM" id="MobiDB-lite"/>
    </source>
</evidence>
<dbReference type="AlphaFoldDB" id="A0A917V2L1"/>
<evidence type="ECO:0000313" key="11">
    <source>
        <dbReference type="EMBL" id="GGK24884.1"/>
    </source>
</evidence>
<feature type="domain" description="Large ribosomal subunit protein uL2 RNA-binding" evidence="10">
    <location>
        <begin position="42"/>
        <end position="119"/>
    </location>
</feature>
<dbReference type="PROSITE" id="PS00467">
    <property type="entry name" value="RIBOSOMAL_L2"/>
    <property type="match status" value="1"/>
</dbReference>
<dbReference type="InterPro" id="IPR012340">
    <property type="entry name" value="NA-bd_OB-fold"/>
</dbReference>
<comment type="similarity">
    <text evidence="1 7">Belongs to the universal ribosomal protein uL2 family.</text>
</comment>
<evidence type="ECO:0000256" key="4">
    <source>
        <dbReference type="ARBA" id="ARBA00022980"/>
    </source>
</evidence>
<dbReference type="SMART" id="SM01383">
    <property type="entry name" value="Ribosomal_L2"/>
    <property type="match status" value="1"/>
</dbReference>
<accession>A0A917V2L1</accession>
<dbReference type="Gene3D" id="4.10.950.10">
    <property type="entry name" value="Ribosomal protein L2, domain 3"/>
    <property type="match status" value="1"/>
</dbReference>
<dbReference type="InterPro" id="IPR014722">
    <property type="entry name" value="Rib_uL2_dom2"/>
</dbReference>
<feature type="region of interest" description="Disordered" evidence="8">
    <location>
        <begin position="201"/>
        <end position="279"/>
    </location>
</feature>
<dbReference type="SUPFAM" id="SSF50104">
    <property type="entry name" value="Translation proteins SH3-like domain"/>
    <property type="match status" value="1"/>
</dbReference>
<comment type="subunit">
    <text evidence="7">Part of the 50S ribosomal subunit. Forms a bridge to the 30S subunit in the 70S ribosome.</text>
</comment>
<evidence type="ECO:0000256" key="5">
    <source>
        <dbReference type="ARBA" id="ARBA00023274"/>
    </source>
</evidence>
<dbReference type="PIRSF" id="PIRSF002158">
    <property type="entry name" value="Ribosomal_L2"/>
    <property type="match status" value="1"/>
</dbReference>
<evidence type="ECO:0000256" key="7">
    <source>
        <dbReference type="HAMAP-Rule" id="MF_01320"/>
    </source>
</evidence>
<organism evidence="11 12">
    <name type="scientific">Salinarimonas ramus</name>
    <dbReference type="NCBI Taxonomy" id="690164"/>
    <lineage>
        <taxon>Bacteria</taxon>
        <taxon>Pseudomonadati</taxon>
        <taxon>Pseudomonadota</taxon>
        <taxon>Alphaproteobacteria</taxon>
        <taxon>Hyphomicrobiales</taxon>
        <taxon>Salinarimonadaceae</taxon>
        <taxon>Salinarimonas</taxon>
    </lineage>
</organism>
<feature type="domain" description="Large ribosomal subunit protein uL2 C-terminal" evidence="9">
    <location>
        <begin position="125"/>
        <end position="253"/>
    </location>
</feature>
<dbReference type="InterPro" id="IPR002171">
    <property type="entry name" value="Ribosomal_uL2"/>
</dbReference>
<dbReference type="GO" id="GO:0015934">
    <property type="term" value="C:large ribosomal subunit"/>
    <property type="evidence" value="ECO:0007669"/>
    <property type="project" value="InterPro"/>
</dbReference>
<evidence type="ECO:0000259" key="9">
    <source>
        <dbReference type="SMART" id="SM01382"/>
    </source>
</evidence>